<feature type="transmembrane region" description="Helical" evidence="9">
    <location>
        <begin position="395"/>
        <end position="417"/>
    </location>
</feature>
<evidence type="ECO:0000259" key="10">
    <source>
        <dbReference type="PROSITE" id="PS50850"/>
    </source>
</evidence>
<dbReference type="PRINTS" id="PR00171">
    <property type="entry name" value="SUGRTRNSPORT"/>
</dbReference>
<dbReference type="AlphaFoldDB" id="A0AAF0IN63"/>
<evidence type="ECO:0000256" key="2">
    <source>
        <dbReference type="ARBA" id="ARBA00010992"/>
    </source>
</evidence>
<evidence type="ECO:0000256" key="7">
    <source>
        <dbReference type="ARBA" id="ARBA00049119"/>
    </source>
</evidence>
<dbReference type="Pfam" id="PF00083">
    <property type="entry name" value="Sugar_tr"/>
    <property type="match status" value="1"/>
</dbReference>
<accession>A0AAF0IN63</accession>
<evidence type="ECO:0000256" key="4">
    <source>
        <dbReference type="ARBA" id="ARBA00022692"/>
    </source>
</evidence>
<keyword evidence="12" id="KW-1185">Reference proteome</keyword>
<organism evidence="11 12">
    <name type="scientific">Malassezia brasiliensis</name>
    <dbReference type="NCBI Taxonomy" id="1821822"/>
    <lineage>
        <taxon>Eukaryota</taxon>
        <taxon>Fungi</taxon>
        <taxon>Dikarya</taxon>
        <taxon>Basidiomycota</taxon>
        <taxon>Ustilaginomycotina</taxon>
        <taxon>Malasseziomycetes</taxon>
        <taxon>Malasseziales</taxon>
        <taxon>Malasseziaceae</taxon>
        <taxon>Malassezia</taxon>
    </lineage>
</organism>
<feature type="transmembrane region" description="Helical" evidence="9">
    <location>
        <begin position="563"/>
        <end position="581"/>
    </location>
</feature>
<keyword evidence="5 9" id="KW-1133">Transmembrane helix</keyword>
<feature type="transmembrane region" description="Helical" evidence="9">
    <location>
        <begin position="308"/>
        <end position="327"/>
    </location>
</feature>
<dbReference type="InterPro" id="IPR050814">
    <property type="entry name" value="Myo-inositol_Transporter"/>
</dbReference>
<dbReference type="InterPro" id="IPR020846">
    <property type="entry name" value="MFS_dom"/>
</dbReference>
<gene>
    <name evidence="11" type="ORF">MBRA1_000026</name>
</gene>
<dbReference type="SUPFAM" id="SSF103473">
    <property type="entry name" value="MFS general substrate transporter"/>
    <property type="match status" value="1"/>
</dbReference>
<dbReference type="PANTHER" id="PTHR48020:SF25">
    <property type="entry name" value="SUGAR TRANSPORTER, PUTATIVE (AFU_ORTHOLOGUE AFUA_7G05830)-RELATED"/>
    <property type="match status" value="1"/>
</dbReference>
<comment type="subcellular location">
    <subcellularLocation>
        <location evidence="1">Membrane</location>
        <topology evidence="1">Multi-pass membrane protein</topology>
    </subcellularLocation>
</comment>
<evidence type="ECO:0000256" key="6">
    <source>
        <dbReference type="ARBA" id="ARBA00023136"/>
    </source>
</evidence>
<evidence type="ECO:0000313" key="12">
    <source>
        <dbReference type="Proteomes" id="UP001216638"/>
    </source>
</evidence>
<feature type="domain" description="Major facilitator superfamily (MFS) profile" evidence="10">
    <location>
        <begin position="139"/>
        <end position="585"/>
    </location>
</feature>
<feature type="transmembrane region" description="Helical" evidence="9">
    <location>
        <begin position="235"/>
        <end position="257"/>
    </location>
</feature>
<evidence type="ECO:0000256" key="5">
    <source>
        <dbReference type="ARBA" id="ARBA00022989"/>
    </source>
</evidence>
<dbReference type="PROSITE" id="PS50850">
    <property type="entry name" value="MFS"/>
    <property type="match status" value="1"/>
</dbReference>
<feature type="transmembrane region" description="Helical" evidence="9">
    <location>
        <begin position="462"/>
        <end position="484"/>
    </location>
</feature>
<feature type="transmembrane region" description="Helical" evidence="9">
    <location>
        <begin position="532"/>
        <end position="551"/>
    </location>
</feature>
<feature type="transmembrane region" description="Helical" evidence="9">
    <location>
        <begin position="437"/>
        <end position="455"/>
    </location>
</feature>
<dbReference type="EMBL" id="CP119951">
    <property type="protein sequence ID" value="WFC93406.1"/>
    <property type="molecule type" value="Genomic_DNA"/>
</dbReference>
<protein>
    <recommendedName>
        <fullName evidence="10">Major facilitator superfamily (MFS) profile domain-containing protein</fullName>
    </recommendedName>
</protein>
<reference evidence="11" key="1">
    <citation type="submission" date="2023-03" db="EMBL/GenBank/DDBJ databases">
        <title>Mating type loci evolution in Malassezia.</title>
        <authorList>
            <person name="Coelho M.A."/>
        </authorList>
    </citation>
    <scope>NUCLEOTIDE SEQUENCE</scope>
    <source>
        <strain evidence="11">CBS 14135</strain>
    </source>
</reference>
<dbReference type="Proteomes" id="UP001216638">
    <property type="component" value="Chromosome 1"/>
</dbReference>
<name>A0AAF0IN63_9BASI</name>
<dbReference type="GO" id="GO:0022857">
    <property type="term" value="F:transmembrane transporter activity"/>
    <property type="evidence" value="ECO:0007669"/>
    <property type="project" value="InterPro"/>
</dbReference>
<evidence type="ECO:0000313" key="11">
    <source>
        <dbReference type="EMBL" id="WFC93406.1"/>
    </source>
</evidence>
<comment type="similarity">
    <text evidence="2 8">Belongs to the major facilitator superfamily. Sugar transporter (TC 2.A.1.1) family.</text>
</comment>
<keyword evidence="6 9" id="KW-0472">Membrane</keyword>
<dbReference type="GO" id="GO:0015791">
    <property type="term" value="P:polyol transmembrane transport"/>
    <property type="evidence" value="ECO:0007669"/>
    <property type="project" value="UniProtKB-ARBA"/>
</dbReference>
<evidence type="ECO:0000256" key="9">
    <source>
        <dbReference type="SAM" id="Phobius"/>
    </source>
</evidence>
<comment type="catalytic activity">
    <reaction evidence="7">
        <text>myo-inositol(out) + H(+)(out) = myo-inositol(in) + H(+)(in)</text>
        <dbReference type="Rhea" id="RHEA:60364"/>
        <dbReference type="ChEBI" id="CHEBI:15378"/>
        <dbReference type="ChEBI" id="CHEBI:17268"/>
    </reaction>
</comment>
<dbReference type="PANTHER" id="PTHR48020">
    <property type="entry name" value="PROTON MYO-INOSITOL COTRANSPORTER"/>
    <property type="match status" value="1"/>
</dbReference>
<evidence type="ECO:0000256" key="1">
    <source>
        <dbReference type="ARBA" id="ARBA00004141"/>
    </source>
</evidence>
<proteinExistence type="inferred from homology"/>
<feature type="transmembrane region" description="Helical" evidence="9">
    <location>
        <begin position="211"/>
        <end position="229"/>
    </location>
</feature>
<dbReference type="GO" id="GO:0015798">
    <property type="term" value="P:myo-inositol transport"/>
    <property type="evidence" value="ECO:0007669"/>
    <property type="project" value="UniProtKB-ARBA"/>
</dbReference>
<feature type="transmembrane region" description="Helical" evidence="9">
    <location>
        <begin position="179"/>
        <end position="199"/>
    </location>
</feature>
<keyword evidence="3 8" id="KW-0813">Transport</keyword>
<dbReference type="InterPro" id="IPR003663">
    <property type="entry name" value="Sugar/inositol_transpt"/>
</dbReference>
<dbReference type="InterPro" id="IPR036259">
    <property type="entry name" value="MFS_trans_sf"/>
</dbReference>
<evidence type="ECO:0000256" key="8">
    <source>
        <dbReference type="RuleBase" id="RU003346"/>
    </source>
</evidence>
<dbReference type="FunFam" id="1.20.1250.20:FF:000474">
    <property type="entry name" value="Sugar transporter, putative"/>
    <property type="match status" value="1"/>
</dbReference>
<feature type="transmembrane region" description="Helical" evidence="9">
    <location>
        <begin position="496"/>
        <end position="520"/>
    </location>
</feature>
<feature type="transmembrane region" description="Helical" evidence="9">
    <location>
        <begin position="277"/>
        <end position="296"/>
    </location>
</feature>
<sequence length="640" mass="72806">MTETPEKKYYDDPTIYYPVQADSREKYKRSQNEVLFQTREAVMQEAGEEDQALEHSVNVRLANPLLGLSYEQIQRDVDDFVSSHGLEEYRDVFFKGALCAQAQATGNYDSITVLTEDDRQALRDEKEHRWKQPFSLYWLACCCSVAAAVQGADESVINGALLFFPKQFGIGSDSDKDQWLRGLVAAAPYIACAFIGCWLTQPLNALFGRRGTIFLTSFLSFASCIWQAVTNSWWHMFIARLVLGIGIGPKSATVPMYSAECTPPLIRGALTMQWQTWTAFGIMLGYAADLVLYHVGDTEHITGLNWRLMMGSAAIPALFVMAQVFLCPESPRWLMKKGKYQQALQSFLRLRNSPLLAARDMYFAHRLLIEEGNIRRSQGPFPFLELFTVPRNLRATIGATILMFGQQFCGVNVIAYYSSNIIQKVANTSETNALLGSWGFGMINFLFAIPAWYTIDTFGRRNLLLVTLPFMALFLLITGFSFWIPDTQPDAQLGVVLMGIMVYACFYSPGFGPVPFTYCAEAFPLYIREIGMTYATVVLWFFNSVLAITWFRMEQVFKPQGAFGWYAAWCMILFLLTFFLLPETKALTLEELDIVFSVPTTKHAAYQFRQIPYYFKRHFLFQKNAKKEQLYTIDNSISKA</sequence>
<dbReference type="Gene3D" id="1.20.1250.20">
    <property type="entry name" value="MFS general substrate transporter like domains"/>
    <property type="match status" value="1"/>
</dbReference>
<dbReference type="NCBIfam" id="TIGR00879">
    <property type="entry name" value="SP"/>
    <property type="match status" value="1"/>
</dbReference>
<keyword evidence="4 9" id="KW-0812">Transmembrane</keyword>
<evidence type="ECO:0000256" key="3">
    <source>
        <dbReference type="ARBA" id="ARBA00022448"/>
    </source>
</evidence>
<dbReference type="InterPro" id="IPR005828">
    <property type="entry name" value="MFS_sugar_transport-like"/>
</dbReference>
<dbReference type="GO" id="GO:0016020">
    <property type="term" value="C:membrane"/>
    <property type="evidence" value="ECO:0007669"/>
    <property type="project" value="UniProtKB-SubCell"/>
</dbReference>